<dbReference type="InterPro" id="IPR006119">
    <property type="entry name" value="Resolv_N"/>
</dbReference>
<evidence type="ECO:0000259" key="1">
    <source>
        <dbReference type="PROSITE" id="PS51736"/>
    </source>
</evidence>
<dbReference type="EMBL" id="VJWA01000002">
    <property type="protein sequence ID" value="TRW14509.1"/>
    <property type="molecule type" value="Genomic_DNA"/>
</dbReference>
<name>A0A552U8J7_9SPHN</name>
<organism evidence="2 3">
    <name type="scientific">Glacieibacterium frigidum</name>
    <dbReference type="NCBI Taxonomy" id="2593303"/>
    <lineage>
        <taxon>Bacteria</taxon>
        <taxon>Pseudomonadati</taxon>
        <taxon>Pseudomonadota</taxon>
        <taxon>Alphaproteobacteria</taxon>
        <taxon>Sphingomonadales</taxon>
        <taxon>Sphingosinicellaceae</taxon>
        <taxon>Glacieibacterium</taxon>
    </lineage>
</organism>
<dbReference type="OrthoDB" id="7277848at2"/>
<dbReference type="SMART" id="SM00857">
    <property type="entry name" value="Resolvase"/>
    <property type="match status" value="1"/>
</dbReference>
<feature type="domain" description="Resolvase/invertase-type recombinase catalytic" evidence="1">
    <location>
        <begin position="2"/>
        <end position="106"/>
    </location>
</feature>
<protein>
    <submittedName>
        <fullName evidence="2">Recombinase family protein</fullName>
    </submittedName>
</protein>
<dbReference type="Proteomes" id="UP000317894">
    <property type="component" value="Unassembled WGS sequence"/>
</dbReference>
<dbReference type="CDD" id="cd00338">
    <property type="entry name" value="Ser_Recombinase"/>
    <property type="match status" value="1"/>
</dbReference>
<dbReference type="SUPFAM" id="SSF53041">
    <property type="entry name" value="Resolvase-like"/>
    <property type="match status" value="1"/>
</dbReference>
<comment type="caution">
    <text evidence="2">The sequence shown here is derived from an EMBL/GenBank/DDBJ whole genome shotgun (WGS) entry which is preliminary data.</text>
</comment>
<dbReference type="PANTHER" id="PTHR30461:SF23">
    <property type="entry name" value="DNA RECOMBINASE-RELATED"/>
    <property type="match status" value="1"/>
</dbReference>
<dbReference type="InterPro" id="IPR050639">
    <property type="entry name" value="SSR_resolvase"/>
</dbReference>
<sequence>MKVALYARCSASKPEGETIEAQLKRSRALIHKRGWAEVSCFIDAGYSGITLDRPGMRSLIAVVESGAVEAVCVDSISRLARSQADFETLAAQCRSAGVRIIANDQG</sequence>
<dbReference type="PANTHER" id="PTHR30461">
    <property type="entry name" value="DNA-INVERTASE FROM LAMBDOID PROPHAGE"/>
    <property type="match status" value="1"/>
</dbReference>
<keyword evidence="3" id="KW-1185">Reference proteome</keyword>
<dbReference type="PROSITE" id="PS51736">
    <property type="entry name" value="RECOMBINASES_3"/>
    <property type="match status" value="1"/>
</dbReference>
<evidence type="ECO:0000313" key="2">
    <source>
        <dbReference type="EMBL" id="TRW14509.1"/>
    </source>
</evidence>
<proteinExistence type="predicted"/>
<dbReference type="InterPro" id="IPR036162">
    <property type="entry name" value="Resolvase-like_N_sf"/>
</dbReference>
<evidence type="ECO:0000313" key="3">
    <source>
        <dbReference type="Proteomes" id="UP000317894"/>
    </source>
</evidence>
<dbReference type="Pfam" id="PF00239">
    <property type="entry name" value="Resolvase"/>
    <property type="match status" value="1"/>
</dbReference>
<dbReference type="RefSeq" id="WP_144237714.1">
    <property type="nucleotide sequence ID" value="NZ_VJWA01000002.1"/>
</dbReference>
<accession>A0A552U8J7</accession>
<dbReference type="AlphaFoldDB" id="A0A552U8J7"/>
<reference evidence="2 3" key="1">
    <citation type="submission" date="2019-07" db="EMBL/GenBank/DDBJ databases">
        <title>Novel species isolated from glacier.</title>
        <authorList>
            <person name="Liu Q."/>
            <person name="Xin Y.-H."/>
        </authorList>
    </citation>
    <scope>NUCLEOTIDE SEQUENCE [LARGE SCALE GENOMIC DNA]</scope>
    <source>
        <strain evidence="2 3">LB1R16</strain>
    </source>
</reference>
<gene>
    <name evidence="2" type="ORF">FMM06_12450</name>
</gene>
<dbReference type="GO" id="GO:0000150">
    <property type="term" value="F:DNA strand exchange activity"/>
    <property type="evidence" value="ECO:0007669"/>
    <property type="project" value="InterPro"/>
</dbReference>
<dbReference type="GO" id="GO:0003677">
    <property type="term" value="F:DNA binding"/>
    <property type="evidence" value="ECO:0007669"/>
    <property type="project" value="InterPro"/>
</dbReference>
<dbReference type="Gene3D" id="3.40.50.1390">
    <property type="entry name" value="Resolvase, N-terminal catalytic domain"/>
    <property type="match status" value="1"/>
</dbReference>